<dbReference type="AlphaFoldDB" id="A0A0F9EN95"/>
<reference evidence="2" key="1">
    <citation type="journal article" date="2015" name="Nature">
        <title>Complex archaea that bridge the gap between prokaryotes and eukaryotes.</title>
        <authorList>
            <person name="Spang A."/>
            <person name="Saw J.H."/>
            <person name="Jorgensen S.L."/>
            <person name="Zaremba-Niedzwiedzka K."/>
            <person name="Martijn J."/>
            <person name="Lind A.E."/>
            <person name="van Eijk R."/>
            <person name="Schleper C."/>
            <person name="Guy L."/>
            <person name="Ettema T.J."/>
        </authorList>
    </citation>
    <scope>NUCLEOTIDE SEQUENCE</scope>
</reference>
<gene>
    <name evidence="2" type="ORF">LCGC14_2406300</name>
</gene>
<evidence type="ECO:0000313" key="2">
    <source>
        <dbReference type="EMBL" id="KKL25338.1"/>
    </source>
</evidence>
<name>A0A0F9EN95_9ZZZZ</name>
<feature type="region of interest" description="Disordered" evidence="1">
    <location>
        <begin position="21"/>
        <end position="42"/>
    </location>
</feature>
<comment type="caution">
    <text evidence="2">The sequence shown here is derived from an EMBL/GenBank/DDBJ whole genome shotgun (WGS) entry which is preliminary data.</text>
</comment>
<organism evidence="2">
    <name type="scientific">marine sediment metagenome</name>
    <dbReference type="NCBI Taxonomy" id="412755"/>
    <lineage>
        <taxon>unclassified sequences</taxon>
        <taxon>metagenomes</taxon>
        <taxon>ecological metagenomes</taxon>
    </lineage>
</organism>
<protein>
    <submittedName>
        <fullName evidence="2">Uncharacterized protein</fullName>
    </submittedName>
</protein>
<accession>A0A0F9EN95</accession>
<dbReference type="EMBL" id="LAZR01036251">
    <property type="protein sequence ID" value="KKL25338.1"/>
    <property type="molecule type" value="Genomic_DNA"/>
</dbReference>
<evidence type="ECO:0000256" key="1">
    <source>
        <dbReference type="SAM" id="MobiDB-lite"/>
    </source>
</evidence>
<proteinExistence type="predicted"/>
<sequence length="133" mass="15771">MKRARDRRMERFLRLPTKEEWTSELENGWDGPDGSSASTDNIGGIVIGKTSRSFYSSELPANLHDWYYRLGRRKGLHRRFRKAADKSYRNGCLEKVSILVGWAGWKARMRCRTRYQGLRLFGWRAWKYQPPKK</sequence>